<evidence type="ECO:0000313" key="4">
    <source>
        <dbReference type="EMBL" id="KAK6761471.1"/>
    </source>
</evidence>
<evidence type="ECO:0000259" key="3">
    <source>
        <dbReference type="Pfam" id="PF17921"/>
    </source>
</evidence>
<organism evidence="4 5">
    <name type="scientific">Necator americanus</name>
    <name type="common">Human hookworm</name>
    <dbReference type="NCBI Taxonomy" id="51031"/>
    <lineage>
        <taxon>Eukaryota</taxon>
        <taxon>Metazoa</taxon>
        <taxon>Ecdysozoa</taxon>
        <taxon>Nematoda</taxon>
        <taxon>Chromadorea</taxon>
        <taxon>Rhabditida</taxon>
        <taxon>Rhabditina</taxon>
        <taxon>Rhabditomorpha</taxon>
        <taxon>Strongyloidea</taxon>
        <taxon>Ancylostomatidae</taxon>
        <taxon>Bunostominae</taxon>
        <taxon>Necator</taxon>
    </lineage>
</organism>
<gene>
    <name evidence="4" type="primary">Necator_chrX.g22678</name>
    <name evidence="4" type="ORF">RB195_022515</name>
</gene>
<name>A0ABR1EI54_NECAM</name>
<reference evidence="4 5" key="1">
    <citation type="submission" date="2023-08" db="EMBL/GenBank/DDBJ databases">
        <title>A Necator americanus chromosomal reference genome.</title>
        <authorList>
            <person name="Ilik V."/>
            <person name="Petrzelkova K.J."/>
            <person name="Pardy F."/>
            <person name="Fuh T."/>
            <person name="Niatou-Singa F.S."/>
            <person name="Gouil Q."/>
            <person name="Baker L."/>
            <person name="Ritchie M.E."/>
            <person name="Jex A.R."/>
            <person name="Gazzola D."/>
            <person name="Li H."/>
            <person name="Toshio Fujiwara R."/>
            <person name="Zhan B."/>
            <person name="Aroian R.V."/>
            <person name="Pafco B."/>
            <person name="Schwarz E.M."/>
        </authorList>
    </citation>
    <scope>NUCLEOTIDE SEQUENCE [LARGE SCALE GENOMIC DNA]</scope>
    <source>
        <strain evidence="4 5">Aroian</strain>
        <tissue evidence="4">Whole animal</tissue>
    </source>
</reference>
<evidence type="ECO:0000313" key="5">
    <source>
        <dbReference type="Proteomes" id="UP001303046"/>
    </source>
</evidence>
<proteinExistence type="predicted"/>
<accession>A0ABR1EI54</accession>
<evidence type="ECO:0000256" key="2">
    <source>
        <dbReference type="SAM" id="MobiDB-lite"/>
    </source>
</evidence>
<evidence type="ECO:0000256" key="1">
    <source>
        <dbReference type="ARBA" id="ARBA00012493"/>
    </source>
</evidence>
<dbReference type="InterPro" id="IPR041588">
    <property type="entry name" value="Integrase_H2C2"/>
</dbReference>
<dbReference type="PANTHER" id="PTHR37984:SF5">
    <property type="entry name" value="PROTEIN NYNRIN-LIKE"/>
    <property type="match status" value="1"/>
</dbReference>
<feature type="domain" description="Integrase zinc-binding" evidence="3">
    <location>
        <begin position="37"/>
        <end position="62"/>
    </location>
</feature>
<dbReference type="Proteomes" id="UP001303046">
    <property type="component" value="Unassembled WGS sequence"/>
</dbReference>
<keyword evidence="5" id="KW-1185">Reference proteome</keyword>
<dbReference type="InterPro" id="IPR050951">
    <property type="entry name" value="Retrovirus_Pol_polyprotein"/>
</dbReference>
<feature type="compositionally biased region" description="Polar residues" evidence="2">
    <location>
        <begin position="15"/>
        <end position="26"/>
    </location>
</feature>
<feature type="region of interest" description="Disordered" evidence="2">
    <location>
        <begin position="15"/>
        <end position="35"/>
    </location>
</feature>
<dbReference type="Pfam" id="PF17921">
    <property type="entry name" value="Integrase_H2C2"/>
    <property type="match status" value="1"/>
</dbReference>
<protein>
    <recommendedName>
        <fullName evidence="1">RNA-directed DNA polymerase</fullName>
        <ecNumber evidence="1">2.7.7.49</ecNumber>
    </recommendedName>
</protein>
<dbReference type="EMBL" id="JAVFWL010000006">
    <property type="protein sequence ID" value="KAK6761471.1"/>
    <property type="molecule type" value="Genomic_DNA"/>
</dbReference>
<dbReference type="EC" id="2.7.7.49" evidence="1"/>
<dbReference type="PANTHER" id="PTHR37984">
    <property type="entry name" value="PROTEIN CBG26694"/>
    <property type="match status" value="1"/>
</dbReference>
<comment type="caution">
    <text evidence="4">The sequence shown here is derived from an EMBL/GenBank/DDBJ whole genome shotgun (WGS) entry which is preliminary data.</text>
</comment>
<sequence>MSVFWPQNRRANLTSRGSFETTASRTSRNDKNEGARQRIVYWTNINRDIEEAVRHCRNCQEAAKMPKKTAVISWTTEKKPWDRIHIDYDH</sequence>